<gene>
    <name evidence="7" type="ORF">SAMN05444581_102225</name>
</gene>
<dbReference type="Gene3D" id="1.10.10.10">
    <property type="entry name" value="Winged helix-like DNA-binding domain superfamily/Winged helix DNA-binding domain"/>
    <property type="match status" value="1"/>
</dbReference>
<dbReference type="GO" id="GO:0003677">
    <property type="term" value="F:DNA binding"/>
    <property type="evidence" value="ECO:0007669"/>
    <property type="project" value="InterPro"/>
</dbReference>
<evidence type="ECO:0000313" key="7">
    <source>
        <dbReference type="EMBL" id="SFK12240.1"/>
    </source>
</evidence>
<dbReference type="GO" id="GO:0016987">
    <property type="term" value="F:sigma factor activity"/>
    <property type="evidence" value="ECO:0007669"/>
    <property type="project" value="UniProtKB-KW"/>
</dbReference>
<evidence type="ECO:0000259" key="6">
    <source>
        <dbReference type="Pfam" id="PF08281"/>
    </source>
</evidence>
<dbReference type="PANTHER" id="PTHR43133">
    <property type="entry name" value="RNA POLYMERASE ECF-TYPE SIGMA FACTO"/>
    <property type="match status" value="1"/>
</dbReference>
<keyword evidence="2" id="KW-0805">Transcription regulation</keyword>
<sequence>MPGPDAVLESLYQAHARELQGFARRRVGREEAEDVVQDAYLHLLQKEHFETLDHPRAFLFRIASNLSVDTLRKIKTRSRHAEFEFALQETGCCVVDPESAAENAAEVRHFQASLDELPCVCKQTFVLSRIEGFTHSEIAARLNISVRTVDRHLVKATTHLRRRLKPCPSHARDRNRKVARPDAKSLERLKLAGRAAERSDETADRRSVRPTLENRLVPELV</sequence>
<dbReference type="InterPro" id="IPR039425">
    <property type="entry name" value="RNA_pol_sigma-70-like"/>
</dbReference>
<keyword evidence="3" id="KW-0731">Sigma factor</keyword>
<keyword evidence="4" id="KW-0804">Transcription</keyword>
<dbReference type="Pfam" id="PF04542">
    <property type="entry name" value="Sigma70_r2"/>
    <property type="match status" value="1"/>
</dbReference>
<dbReference type="SUPFAM" id="SSF88659">
    <property type="entry name" value="Sigma3 and sigma4 domains of RNA polymerase sigma factors"/>
    <property type="match status" value="1"/>
</dbReference>
<feature type="domain" description="RNA polymerase sigma factor 70 region 4 type 2" evidence="6">
    <location>
        <begin position="111"/>
        <end position="159"/>
    </location>
</feature>
<dbReference type="STRING" id="1612308.SAMN05444581_102225"/>
<evidence type="ECO:0000256" key="1">
    <source>
        <dbReference type="ARBA" id="ARBA00010641"/>
    </source>
</evidence>
<proteinExistence type="inferred from homology"/>
<dbReference type="Proteomes" id="UP000198755">
    <property type="component" value="Unassembled WGS sequence"/>
</dbReference>
<dbReference type="SUPFAM" id="SSF88946">
    <property type="entry name" value="Sigma2 domain of RNA polymerase sigma factors"/>
    <property type="match status" value="1"/>
</dbReference>
<evidence type="ECO:0000256" key="4">
    <source>
        <dbReference type="ARBA" id="ARBA00023163"/>
    </source>
</evidence>
<comment type="similarity">
    <text evidence="1">Belongs to the sigma-70 factor family. ECF subfamily.</text>
</comment>
<dbReference type="EMBL" id="FOSN01000002">
    <property type="protein sequence ID" value="SFK12240.1"/>
    <property type="molecule type" value="Genomic_DNA"/>
</dbReference>
<dbReference type="PANTHER" id="PTHR43133:SF63">
    <property type="entry name" value="RNA POLYMERASE SIGMA FACTOR FECI-RELATED"/>
    <property type="match status" value="1"/>
</dbReference>
<dbReference type="OrthoDB" id="9794372at2"/>
<protein>
    <submittedName>
        <fullName evidence="7">RNA polymerase sigma-70 factor, ECF subfamily</fullName>
    </submittedName>
</protein>
<dbReference type="Pfam" id="PF08281">
    <property type="entry name" value="Sigma70_r4_2"/>
    <property type="match status" value="1"/>
</dbReference>
<dbReference type="RefSeq" id="WP_091678311.1">
    <property type="nucleotide sequence ID" value="NZ_FOSN01000002.1"/>
</dbReference>
<evidence type="ECO:0000256" key="2">
    <source>
        <dbReference type="ARBA" id="ARBA00023015"/>
    </source>
</evidence>
<name>A0A1I3WY05_9HYPH</name>
<feature type="domain" description="RNA polymerase sigma-70 region 2" evidence="5">
    <location>
        <begin position="11"/>
        <end position="74"/>
    </location>
</feature>
<dbReference type="NCBIfam" id="TIGR02937">
    <property type="entry name" value="sigma70-ECF"/>
    <property type="match status" value="1"/>
</dbReference>
<dbReference type="InterPro" id="IPR013324">
    <property type="entry name" value="RNA_pol_sigma_r3/r4-like"/>
</dbReference>
<dbReference type="GO" id="GO:0006352">
    <property type="term" value="P:DNA-templated transcription initiation"/>
    <property type="evidence" value="ECO:0007669"/>
    <property type="project" value="InterPro"/>
</dbReference>
<dbReference type="InterPro" id="IPR014284">
    <property type="entry name" value="RNA_pol_sigma-70_dom"/>
</dbReference>
<reference evidence="7 8" key="1">
    <citation type="submission" date="2016-10" db="EMBL/GenBank/DDBJ databases">
        <authorList>
            <person name="de Groot N.N."/>
        </authorList>
    </citation>
    <scope>NUCLEOTIDE SEQUENCE [LARGE SCALE GENOMIC DNA]</scope>
    <source>
        <strain evidence="7 8">NE2</strain>
    </source>
</reference>
<accession>A0A1I3WY05</accession>
<evidence type="ECO:0000256" key="3">
    <source>
        <dbReference type="ARBA" id="ARBA00023082"/>
    </source>
</evidence>
<dbReference type="InterPro" id="IPR007627">
    <property type="entry name" value="RNA_pol_sigma70_r2"/>
</dbReference>
<dbReference type="Gene3D" id="1.10.1740.10">
    <property type="match status" value="1"/>
</dbReference>
<dbReference type="InterPro" id="IPR013249">
    <property type="entry name" value="RNA_pol_sigma70_r4_t2"/>
</dbReference>
<keyword evidence="8" id="KW-1185">Reference proteome</keyword>
<organism evidence="7 8">
    <name type="scientific">Methylocapsa palsarum</name>
    <dbReference type="NCBI Taxonomy" id="1612308"/>
    <lineage>
        <taxon>Bacteria</taxon>
        <taxon>Pseudomonadati</taxon>
        <taxon>Pseudomonadota</taxon>
        <taxon>Alphaproteobacteria</taxon>
        <taxon>Hyphomicrobiales</taxon>
        <taxon>Beijerinckiaceae</taxon>
        <taxon>Methylocapsa</taxon>
    </lineage>
</organism>
<dbReference type="AlphaFoldDB" id="A0A1I3WY05"/>
<dbReference type="InterPro" id="IPR036388">
    <property type="entry name" value="WH-like_DNA-bd_sf"/>
</dbReference>
<dbReference type="InterPro" id="IPR013325">
    <property type="entry name" value="RNA_pol_sigma_r2"/>
</dbReference>
<evidence type="ECO:0000259" key="5">
    <source>
        <dbReference type="Pfam" id="PF04542"/>
    </source>
</evidence>
<evidence type="ECO:0000313" key="8">
    <source>
        <dbReference type="Proteomes" id="UP000198755"/>
    </source>
</evidence>